<evidence type="ECO:0000313" key="3">
    <source>
        <dbReference type="EMBL" id="CAE7570507.1"/>
    </source>
</evidence>
<gene>
    <name evidence="3" type="primary">Pol</name>
    <name evidence="3" type="ORF">SNEC2469_LOCUS16630</name>
</gene>
<organism evidence="3 4">
    <name type="scientific">Symbiodinium necroappetens</name>
    <dbReference type="NCBI Taxonomy" id="1628268"/>
    <lineage>
        <taxon>Eukaryota</taxon>
        <taxon>Sar</taxon>
        <taxon>Alveolata</taxon>
        <taxon>Dinophyceae</taxon>
        <taxon>Suessiales</taxon>
        <taxon>Symbiodiniaceae</taxon>
        <taxon>Symbiodinium</taxon>
    </lineage>
</organism>
<dbReference type="SUPFAM" id="SSF54001">
    <property type="entry name" value="Cysteine proteinases"/>
    <property type="match status" value="1"/>
</dbReference>
<dbReference type="Pfam" id="PF00078">
    <property type="entry name" value="RVT_1"/>
    <property type="match status" value="1"/>
</dbReference>
<feature type="compositionally biased region" description="Low complexity" evidence="1">
    <location>
        <begin position="262"/>
        <end position="272"/>
    </location>
</feature>
<dbReference type="EMBL" id="CAJNJA010027132">
    <property type="protein sequence ID" value="CAE7570507.1"/>
    <property type="molecule type" value="Genomic_DNA"/>
</dbReference>
<dbReference type="PANTHER" id="PTHR19446">
    <property type="entry name" value="REVERSE TRANSCRIPTASES"/>
    <property type="match status" value="1"/>
</dbReference>
<dbReference type="PROSITE" id="PS50878">
    <property type="entry name" value="RT_POL"/>
    <property type="match status" value="1"/>
</dbReference>
<dbReference type="OrthoDB" id="6771706at2759"/>
<feature type="compositionally biased region" description="Basic and acidic residues" evidence="1">
    <location>
        <begin position="1145"/>
        <end position="1160"/>
    </location>
</feature>
<dbReference type="InterPro" id="IPR000477">
    <property type="entry name" value="RT_dom"/>
</dbReference>
<feature type="domain" description="Reverse transcriptase" evidence="2">
    <location>
        <begin position="641"/>
        <end position="909"/>
    </location>
</feature>
<keyword evidence="4" id="KW-1185">Reference proteome</keyword>
<proteinExistence type="predicted"/>
<sequence length="1640" mass="182919">MPGSLASSETEESYGPSSSITRSEDETDNADSSASGGDANMALRSDDEVFQASDGEAAMAPELSCRSPLSRTTALSEREHHFQLKRQSFVEELLKGLCWKQLERELKEKFPIKQASAQLREYRKGHGRDPSRTLLYNVSEYLSPERRGDLEHMSAALRCMLVEDMLANDLEWLERLPEGPMPDRLVAMQFFQRAIYASLLEQAGAADAAMVAHLSVELASNTFYRPAMRLLWPLLSSQQQLAVQQWFFRFSAHMDEQPRPEPASSSSGPSHDPGGESDIGQALLFFLLFQLYQATLVPSPGIPSVVCAQPGRCQGLFYYICYLNPLELQILRSIALPQTRTVTVFYKLHLDSPNPSGYTKFKGRWWSASQLGCEMKPLERAESGAQHKASDVCRIEADPSIDLVVGYQYAWSVLFLGDLNTSFSTEGSMVGRGIHQRLGPLPNLPHPRFPDAGSATYVYNTPPFQTDFATKWAATATLPRGLPLAPRLTDDQPVLRLWRLRTTIRELTSNKKLRFARMLQEASDAAPGLQRVYQILRAFAPKTPKRKLQLRAANGMPLCIADTVATIRSFYDDLYHQPLANMPHMHPPDHPLQIELGEFQASLATLPAGKALPPHEAPSLLWRLASDTLSGRLLPAVNHWLAHMPLPPPSEWHIADICLLPKPHKPVAGPETLRPISLLHPVAKALATIINGRIKPHLLALVDGLPQFSYLEGRSVQDALDRAMAHCTRVRSILNAQRQNVHLKKQGHTPSSCRGGLTLSLDLQQAFDLMPRDRLLEAMQLAGIDYSLQYAIMQLHLHAQMRITHGGQSAAIDTANGVRQGCGLAPSLWCLFTCLILQHVSTQVALSDTTAYADDFLFQWIVNTPAQFDQACEHISFILRTFAHFGMKVSHTKTVVLMALKGPLAGSTARAHVRRDPQKGANAPLVGGLQPTVANAEDGGASLLRKHVVRQLRILTHAPTRLVAVAKPLDPKPCPVCGLYYPDMRHANVSPLLMAIHNLAVVLPSMEAPNQPIPTEADLISAEAQMKLMQNMMATATDPKQLGTAIPSGPDSQGPAEMDTSFRDKRAAAEGDGEEPTATGRPRLALETAEDQPDHSGKGYQKWPRLDSKGNTRESRDGFDWQRDHRDQRSRPRQARQPSYWGGARRSERSDRTDRNERSRDTEQALLNLCSALTNLSLRHEDQMSINRSQSNYIMFLQTKGMLTVVPEMVKGIQTWKEAREQQPGTITLPLRTFLMGNWLKLLRTRFEACLATEEARKQAMEMLVLDPSGAVPYLEWDAQAKAMKIKKDREPMTPDQILELVRQMEAMILAPHGIMRFHATRKLSWNVSGEVVPMMLELGIRTQEAHKLWESFGRLSHSGATRVVSTSLRGDKMGRSALANTVQRLSGELSGRVAADFLGRGLRQICQWLCTRQPGASIALWQHIAWRALHSGWAEPHRQHDVFEYLGYLRPKLGSDVTLGRWQCRQMQDAHITLLDEGTTWPLLLPAQLSALEARTNAALTLQHLVDEWECSQAGLHGMTHAPVALLVQINRFEVSPEGTLKVATSLQPDPYLMIPTFLHDLDHAAPLALQYRRYCRVAAILHLGDSPHAGHYRAILYGDILGDFITDDNQCAALLSPEQALRYQPQLYAFLYRLCDVH</sequence>
<feature type="region of interest" description="Disordered" evidence="1">
    <location>
        <begin position="256"/>
        <end position="275"/>
    </location>
</feature>
<dbReference type="InterPro" id="IPR038765">
    <property type="entry name" value="Papain-like_cys_pep_sf"/>
</dbReference>
<name>A0A812UH38_9DINO</name>
<feature type="region of interest" description="Disordered" evidence="1">
    <location>
        <begin position="1040"/>
        <end position="1059"/>
    </location>
</feature>
<comment type="caution">
    <text evidence="3">The sequence shown here is derived from an EMBL/GenBank/DDBJ whole genome shotgun (WGS) entry which is preliminary data.</text>
</comment>
<evidence type="ECO:0000313" key="4">
    <source>
        <dbReference type="Proteomes" id="UP000601435"/>
    </source>
</evidence>
<protein>
    <submittedName>
        <fullName evidence="3">Pol protein</fullName>
    </submittedName>
</protein>
<reference evidence="3" key="1">
    <citation type="submission" date="2021-02" db="EMBL/GenBank/DDBJ databases">
        <authorList>
            <person name="Dougan E. K."/>
            <person name="Rhodes N."/>
            <person name="Thang M."/>
            <person name="Chan C."/>
        </authorList>
    </citation>
    <scope>NUCLEOTIDE SEQUENCE</scope>
</reference>
<dbReference type="Proteomes" id="UP000601435">
    <property type="component" value="Unassembled WGS sequence"/>
</dbReference>
<feature type="region of interest" description="Disordered" evidence="1">
    <location>
        <begin position="1"/>
        <end position="42"/>
    </location>
</feature>
<evidence type="ECO:0000259" key="2">
    <source>
        <dbReference type="PROSITE" id="PS50878"/>
    </source>
</evidence>
<feature type="region of interest" description="Disordered" evidence="1">
    <location>
        <begin position="1065"/>
        <end position="1160"/>
    </location>
</feature>
<accession>A0A812UH38</accession>
<feature type="compositionally biased region" description="Basic and acidic residues" evidence="1">
    <location>
        <begin position="1104"/>
        <end position="1130"/>
    </location>
</feature>
<evidence type="ECO:0000256" key="1">
    <source>
        <dbReference type="SAM" id="MobiDB-lite"/>
    </source>
</evidence>